<dbReference type="AlphaFoldDB" id="A0A0L6UD65"/>
<dbReference type="EMBL" id="LAVV01012927">
    <property type="protein sequence ID" value="KNZ46182.1"/>
    <property type="molecule type" value="Genomic_DNA"/>
</dbReference>
<dbReference type="VEuPathDB" id="FungiDB:VP01_748g3"/>
<protein>
    <submittedName>
        <fullName evidence="1">Uncharacterized protein</fullName>
    </submittedName>
</protein>
<gene>
    <name evidence="1" type="ORF">VP01_748g3</name>
</gene>
<keyword evidence="2" id="KW-1185">Reference proteome</keyword>
<name>A0A0L6UD65_9BASI</name>
<sequence length="365" mass="42265">MLGEKMERSEKDTRDEVSECVKGRRVRCGWSRGSGAGRGVRIDRHRNEEGMNEMHRLDNWGQLSSVKQRKDESGWKLQLVIELEMQPACELPWSIVDLILESLHKTSKPSRVSSHSQRERCEEAGQIQYYNYIRSLTSEKSPLLGITTFKPFHLQVESSLHMPRGAPKRREEPSLWKISYNFPCTSRECSCDIIHLSTLQLTVGLYQVKTPTSLVSTAVQTQQPWWWGNIAPQNQPRKRALYFEILQHFRVTPKMTEIHATYMLPLVWKKGQSWPTTETLHVLKGSGEYIIFDLVEVPTLPALKGYPQTIWSSEENEATTELQIPIQKRTIFKNVSRTTMISDKLGVFKRGDEECRYSNNEQEIK</sequence>
<dbReference type="Proteomes" id="UP000037035">
    <property type="component" value="Unassembled WGS sequence"/>
</dbReference>
<evidence type="ECO:0000313" key="2">
    <source>
        <dbReference type="Proteomes" id="UP000037035"/>
    </source>
</evidence>
<organism evidence="1 2">
    <name type="scientific">Puccinia sorghi</name>
    <dbReference type="NCBI Taxonomy" id="27349"/>
    <lineage>
        <taxon>Eukaryota</taxon>
        <taxon>Fungi</taxon>
        <taxon>Dikarya</taxon>
        <taxon>Basidiomycota</taxon>
        <taxon>Pucciniomycotina</taxon>
        <taxon>Pucciniomycetes</taxon>
        <taxon>Pucciniales</taxon>
        <taxon>Pucciniaceae</taxon>
        <taxon>Puccinia</taxon>
    </lineage>
</organism>
<accession>A0A0L6UD65</accession>
<evidence type="ECO:0000313" key="1">
    <source>
        <dbReference type="EMBL" id="KNZ46182.1"/>
    </source>
</evidence>
<comment type="caution">
    <text evidence="1">The sequence shown here is derived from an EMBL/GenBank/DDBJ whole genome shotgun (WGS) entry which is preliminary data.</text>
</comment>
<reference evidence="1 2" key="1">
    <citation type="submission" date="2015-08" db="EMBL/GenBank/DDBJ databases">
        <title>Next Generation Sequencing and Analysis of the Genome of Puccinia sorghi L Schw, the Causal Agent of Maize Common Rust.</title>
        <authorList>
            <person name="Rochi L."/>
            <person name="Burguener G."/>
            <person name="Darino M."/>
            <person name="Turjanski A."/>
            <person name="Kreff E."/>
            <person name="Dieguez M.J."/>
            <person name="Sacco F."/>
        </authorList>
    </citation>
    <scope>NUCLEOTIDE SEQUENCE [LARGE SCALE GENOMIC DNA]</scope>
    <source>
        <strain evidence="1 2">RO10H11247</strain>
    </source>
</reference>
<proteinExistence type="predicted"/>